<feature type="domain" description="G5" evidence="4">
    <location>
        <begin position="128"/>
        <end position="208"/>
    </location>
</feature>
<reference evidence="6" key="1">
    <citation type="journal article" date="2019" name="Int. J. Syst. Evol. Microbiol.">
        <title>The Global Catalogue of Microorganisms (GCM) 10K type strain sequencing project: providing services to taxonomists for standard genome sequencing and annotation.</title>
        <authorList>
            <consortium name="The Broad Institute Genomics Platform"/>
            <consortium name="The Broad Institute Genome Sequencing Center for Infectious Disease"/>
            <person name="Wu L."/>
            <person name="Ma J."/>
        </authorList>
    </citation>
    <scope>NUCLEOTIDE SEQUENCE [LARGE SCALE GENOMIC DNA]</scope>
    <source>
        <strain evidence="6">JCM 18537</strain>
    </source>
</reference>
<dbReference type="SMART" id="SM01208">
    <property type="entry name" value="G5"/>
    <property type="match status" value="1"/>
</dbReference>
<dbReference type="InterPro" id="IPR011098">
    <property type="entry name" value="G5_dom"/>
</dbReference>
<feature type="region of interest" description="Disordered" evidence="2">
    <location>
        <begin position="103"/>
        <end position="132"/>
    </location>
</feature>
<keyword evidence="6" id="KW-1185">Reference proteome</keyword>
<keyword evidence="3" id="KW-0472">Membrane</keyword>
<dbReference type="Pfam" id="PF07501">
    <property type="entry name" value="G5"/>
    <property type="match status" value="1"/>
</dbReference>
<evidence type="ECO:0000313" key="6">
    <source>
        <dbReference type="Proteomes" id="UP001501645"/>
    </source>
</evidence>
<keyword evidence="3" id="KW-1133">Transmembrane helix</keyword>
<sequence>MDHPRRERRPVFGRTPRPVLWMIATVGAIVALVALRPIFLLAAVAVLILGILALAKATPRARPFRSRKTAAVATTLAAAALIVGGSVSAADRPPVEATVVSNADDGAADDAAAPSPETPSPSPEATPTPVTITREEIVTEEIAFDRVTVEDGTRPHGESSVTAVGRPGERSLTYRITEVDGQEVGRELLSEAVTVEPQPEVTTVGTYVAPPEPAPVEAATGCDPNYADGCVPIAADVDCAGGSGDGPAYFEGTATVVGADIYDLDRDGDGIACQN</sequence>
<protein>
    <recommendedName>
        <fullName evidence="4">G5 domain-containing protein</fullName>
    </recommendedName>
</protein>
<feature type="transmembrane region" description="Helical" evidence="3">
    <location>
        <begin position="20"/>
        <end position="49"/>
    </location>
</feature>
<gene>
    <name evidence="5" type="ORF">GCM10023351_17480</name>
</gene>
<name>A0ABP9A3Y3_9MICO</name>
<proteinExistence type="predicted"/>
<keyword evidence="3" id="KW-0812">Transmembrane</keyword>
<evidence type="ECO:0000256" key="2">
    <source>
        <dbReference type="SAM" id="MobiDB-lite"/>
    </source>
</evidence>
<evidence type="ECO:0000313" key="5">
    <source>
        <dbReference type="EMBL" id="GAA4773571.1"/>
    </source>
</evidence>
<evidence type="ECO:0000256" key="3">
    <source>
        <dbReference type="SAM" id="Phobius"/>
    </source>
</evidence>
<organism evidence="5 6">
    <name type="scientific">Microbacterium gilvum</name>
    <dbReference type="NCBI Taxonomy" id="1336204"/>
    <lineage>
        <taxon>Bacteria</taxon>
        <taxon>Bacillati</taxon>
        <taxon>Actinomycetota</taxon>
        <taxon>Actinomycetes</taxon>
        <taxon>Micrococcales</taxon>
        <taxon>Microbacteriaceae</taxon>
        <taxon>Microbacterium</taxon>
    </lineage>
</organism>
<dbReference type="EMBL" id="BAABKO010000002">
    <property type="protein sequence ID" value="GAA4773571.1"/>
    <property type="molecule type" value="Genomic_DNA"/>
</dbReference>
<dbReference type="Gene3D" id="2.20.230.10">
    <property type="entry name" value="Resuscitation-promoting factor rpfb"/>
    <property type="match status" value="1"/>
</dbReference>
<keyword evidence="1" id="KW-0732">Signal</keyword>
<feature type="compositionally biased region" description="Pro residues" evidence="2">
    <location>
        <begin position="116"/>
        <end position="126"/>
    </location>
</feature>
<accession>A0ABP9A3Y3</accession>
<comment type="caution">
    <text evidence="5">The sequence shown here is derived from an EMBL/GenBank/DDBJ whole genome shotgun (WGS) entry which is preliminary data.</text>
</comment>
<dbReference type="Proteomes" id="UP001501645">
    <property type="component" value="Unassembled WGS sequence"/>
</dbReference>
<dbReference type="RefSeq" id="WP_345438137.1">
    <property type="nucleotide sequence ID" value="NZ_BAABKO010000002.1"/>
</dbReference>
<feature type="compositionally biased region" description="Low complexity" evidence="2">
    <location>
        <begin position="103"/>
        <end position="115"/>
    </location>
</feature>
<dbReference type="PROSITE" id="PS51109">
    <property type="entry name" value="G5"/>
    <property type="match status" value="1"/>
</dbReference>
<feature type="transmembrane region" description="Helical" evidence="3">
    <location>
        <begin position="70"/>
        <end position="90"/>
    </location>
</feature>
<evidence type="ECO:0000259" key="4">
    <source>
        <dbReference type="PROSITE" id="PS51109"/>
    </source>
</evidence>
<evidence type="ECO:0000256" key="1">
    <source>
        <dbReference type="ARBA" id="ARBA00022729"/>
    </source>
</evidence>